<feature type="region of interest" description="Disordered" evidence="1">
    <location>
        <begin position="386"/>
        <end position="418"/>
    </location>
</feature>
<proteinExistence type="predicted"/>
<accession>A0A4D6NHS2</accession>
<dbReference type="PANTHER" id="PTHR31928">
    <property type="entry name" value="EXPRESSED PROTEIN"/>
    <property type="match status" value="1"/>
</dbReference>
<organism evidence="4 5">
    <name type="scientific">Vigna unguiculata</name>
    <name type="common">Cowpea</name>
    <dbReference type="NCBI Taxonomy" id="3917"/>
    <lineage>
        <taxon>Eukaryota</taxon>
        <taxon>Viridiplantae</taxon>
        <taxon>Streptophyta</taxon>
        <taxon>Embryophyta</taxon>
        <taxon>Tracheophyta</taxon>
        <taxon>Spermatophyta</taxon>
        <taxon>Magnoliopsida</taxon>
        <taxon>eudicotyledons</taxon>
        <taxon>Gunneridae</taxon>
        <taxon>Pentapetalae</taxon>
        <taxon>rosids</taxon>
        <taxon>fabids</taxon>
        <taxon>Fabales</taxon>
        <taxon>Fabaceae</taxon>
        <taxon>Papilionoideae</taxon>
        <taxon>50 kb inversion clade</taxon>
        <taxon>NPAAA clade</taxon>
        <taxon>indigoferoid/millettioid clade</taxon>
        <taxon>Phaseoleae</taxon>
        <taxon>Vigna</taxon>
    </lineage>
</organism>
<sequence>MASLVPGVLLKLLQSMNSNVKVRGEYRSVLLQVISIVPALSGSELWPNRGFFIKVSDSSHSTYVSLSKEDNELILNNKLQLGQFFYVDGIEAGTPVPILVGVRPLPGRHPFQGNPKDLMQMLEQSEHPHSDGVNGSKSTDLTEAKENPSSRHKIVIKEEKLGVASRYMQGVLNPNSKLNGLEANVGSKGNDIEMGVDGKKVGSAKGKQLDIKGQILASQVLPMTQSGTRLEAFSPKQDIAQSNIREAVTAPSVRTSAKQSSSAKQENLNMNLLSRAKDKSKSTETIPWSSLPAKLLRPGKVILRRKHLASQVVVQAQKEASAATTTVKCLSMFASICSFASSENPHATLNKFFALQQLMDQPNGTAQLNEKSLQLYRISTPVEKHKSGTTAGLMPAKSTAKSSKPLTELSGTEKQEWAKGGGMKEIDELRELLLNETRSWFLMYLEKTLDAGFSVGSHEKGKDSKDVAGRQIEQANNIALTLSHLKHANEWLDKLRSSCNTESEGMVETVDRLKQKVYSCLLVHIDSAALALGNRA</sequence>
<dbReference type="Proteomes" id="UP000501690">
    <property type="component" value="Linkage Group LG11"/>
</dbReference>
<feature type="domain" description="DUF6857" evidence="3">
    <location>
        <begin position="277"/>
        <end position="367"/>
    </location>
</feature>
<gene>
    <name evidence="4" type="ORF">DEO72_LG11g396</name>
</gene>
<name>A0A4D6NHS2_VIGUN</name>
<dbReference type="InterPro" id="IPR048297">
    <property type="entry name" value="DUF936_dom_pln"/>
</dbReference>
<dbReference type="AlphaFoldDB" id="A0A4D6NHS2"/>
<feature type="region of interest" description="Disordered" evidence="1">
    <location>
        <begin position="249"/>
        <end position="269"/>
    </location>
</feature>
<dbReference type="InterPro" id="IPR010341">
    <property type="entry name" value="DUF936_pln"/>
</dbReference>
<evidence type="ECO:0000256" key="1">
    <source>
        <dbReference type="SAM" id="MobiDB-lite"/>
    </source>
</evidence>
<dbReference type="Pfam" id="PF06075">
    <property type="entry name" value="DUF936"/>
    <property type="match status" value="1"/>
</dbReference>
<evidence type="ECO:0000313" key="5">
    <source>
        <dbReference type="Proteomes" id="UP000501690"/>
    </source>
</evidence>
<feature type="domain" description="DUF6857" evidence="3">
    <location>
        <begin position="381"/>
        <end position="531"/>
    </location>
</feature>
<evidence type="ECO:0000259" key="3">
    <source>
        <dbReference type="Pfam" id="PF21647"/>
    </source>
</evidence>
<dbReference type="Pfam" id="PF21647">
    <property type="entry name" value="DUF6857"/>
    <property type="match status" value="2"/>
</dbReference>
<feature type="compositionally biased region" description="Polar residues" evidence="1">
    <location>
        <begin position="399"/>
        <end position="410"/>
    </location>
</feature>
<reference evidence="4 5" key="1">
    <citation type="submission" date="2019-04" db="EMBL/GenBank/DDBJ databases">
        <title>An improved genome assembly and genetic linkage map for asparagus bean, Vigna unguiculata ssp. sesquipedialis.</title>
        <authorList>
            <person name="Xia Q."/>
            <person name="Zhang R."/>
            <person name="Dong Y."/>
        </authorList>
    </citation>
    <scope>NUCLEOTIDE SEQUENCE [LARGE SCALE GENOMIC DNA]</scope>
    <source>
        <tissue evidence="4">Leaf</tissue>
    </source>
</reference>
<protein>
    <submittedName>
        <fullName evidence="4">Uncharacterized protein</fullName>
    </submittedName>
</protein>
<keyword evidence="5" id="KW-1185">Reference proteome</keyword>
<dbReference type="EMBL" id="CP039355">
    <property type="protein sequence ID" value="QCE13403.1"/>
    <property type="molecule type" value="Genomic_DNA"/>
</dbReference>
<feature type="compositionally biased region" description="Polar residues" evidence="1">
    <location>
        <begin position="252"/>
        <end position="269"/>
    </location>
</feature>
<feature type="compositionally biased region" description="Basic and acidic residues" evidence="1">
    <location>
        <begin position="140"/>
        <end position="152"/>
    </location>
</feature>
<feature type="domain" description="DUF936" evidence="2">
    <location>
        <begin position="4"/>
        <end position="119"/>
    </location>
</feature>
<feature type="region of interest" description="Disordered" evidence="1">
    <location>
        <begin position="125"/>
        <end position="152"/>
    </location>
</feature>
<evidence type="ECO:0000259" key="2">
    <source>
        <dbReference type="Pfam" id="PF06075"/>
    </source>
</evidence>
<evidence type="ECO:0000313" key="4">
    <source>
        <dbReference type="EMBL" id="QCE13403.1"/>
    </source>
</evidence>
<dbReference type="PANTHER" id="PTHR31928:SF2">
    <property type="entry name" value="EXPRESSED PROTEIN"/>
    <property type="match status" value="1"/>
</dbReference>
<dbReference type="InterPro" id="IPR049172">
    <property type="entry name" value="DUF6857_pln"/>
</dbReference>